<evidence type="ECO:0000313" key="2">
    <source>
        <dbReference type="Proteomes" id="UP000484164"/>
    </source>
</evidence>
<evidence type="ECO:0000313" key="1">
    <source>
        <dbReference type="EMBL" id="KAB2815640.1"/>
    </source>
</evidence>
<name>A0A6L3ZD90_9FLAO</name>
<keyword evidence="2" id="KW-1185">Reference proteome</keyword>
<sequence>MPRTLLKFSGLLSIEILRTSPHIEEFCPTNQAEWRNWLETNHIETDAVWVIFYKKSSPRFNLSWSDAVDEALCFGWIDSTKKSLDAESYIQYFCKRKAKSNWSKVNKDKAKLLIERGHMTEAGHRSIEVAKENGSWTILDKIENLVVPDDFNLALSQNPKALEFYESLSNSIKKGLLYWVSSAKREETRNKRISEIIENANNGQTPKQFRR</sequence>
<reference evidence="1 2" key="1">
    <citation type="submission" date="2019-10" db="EMBL/GenBank/DDBJ databases">
        <title>Genome sequence of Phaeocystidibacter marisrubri JCM30614 (type strain).</title>
        <authorList>
            <person name="Bowman J.P."/>
        </authorList>
    </citation>
    <scope>NUCLEOTIDE SEQUENCE [LARGE SCALE GENOMIC DNA]</scope>
    <source>
        <strain evidence="1 2">JCM 30614</strain>
    </source>
</reference>
<dbReference type="AlphaFoldDB" id="A0A6L3ZD90"/>
<proteinExistence type="predicted"/>
<protein>
    <recommendedName>
        <fullName evidence="3">Bacteriocin-protection protein</fullName>
    </recommendedName>
</protein>
<organism evidence="1 2">
    <name type="scientific">Phaeocystidibacter marisrubri</name>
    <dbReference type="NCBI Taxonomy" id="1577780"/>
    <lineage>
        <taxon>Bacteria</taxon>
        <taxon>Pseudomonadati</taxon>
        <taxon>Bacteroidota</taxon>
        <taxon>Flavobacteriia</taxon>
        <taxon>Flavobacteriales</taxon>
        <taxon>Phaeocystidibacteraceae</taxon>
        <taxon>Phaeocystidibacter</taxon>
    </lineage>
</organism>
<comment type="caution">
    <text evidence="1">The sequence shown here is derived from an EMBL/GenBank/DDBJ whole genome shotgun (WGS) entry which is preliminary data.</text>
</comment>
<dbReference type="Proteomes" id="UP000484164">
    <property type="component" value="Unassembled WGS sequence"/>
</dbReference>
<dbReference type="EMBL" id="WBVQ01000002">
    <property type="protein sequence ID" value="KAB2815640.1"/>
    <property type="molecule type" value="Genomic_DNA"/>
</dbReference>
<gene>
    <name evidence="1" type="ORF">F8C82_08015</name>
</gene>
<dbReference type="OrthoDB" id="9796999at2"/>
<evidence type="ECO:0008006" key="3">
    <source>
        <dbReference type="Google" id="ProtNLM"/>
    </source>
</evidence>
<dbReference type="Pfam" id="PF13376">
    <property type="entry name" value="OmdA"/>
    <property type="match status" value="1"/>
</dbReference>
<accession>A0A6L3ZD90</accession>